<dbReference type="InterPro" id="IPR037523">
    <property type="entry name" value="VOC_core"/>
</dbReference>
<evidence type="ECO:0000256" key="2">
    <source>
        <dbReference type="ARBA" id="ARBA00021572"/>
    </source>
</evidence>
<sequence length="121" mass="13592">MTQQTVIPQLRMTDAARAQAFYIDQLGFSIDWQHQFEPGLPLFLQLTREGQTIFLTGHAGDCQPGGAVYFWVPDVDATYAAFIAKGVKPVKPIADMPWGVREFLLVDPDHNKLRFGTELPD</sequence>
<proteinExistence type="inferred from homology"/>
<name>A0ABU1Z8Q3_9BURK</name>
<evidence type="ECO:0000313" key="5">
    <source>
        <dbReference type="EMBL" id="MDR7296983.1"/>
    </source>
</evidence>
<gene>
    <name evidence="5" type="ORF">J2X16_002330</name>
</gene>
<comment type="similarity">
    <text evidence="1">Belongs to the bleomycin resistance protein family.</text>
</comment>
<dbReference type="Pfam" id="PF19581">
    <property type="entry name" value="Glyoxalase_7"/>
    <property type="match status" value="1"/>
</dbReference>
<dbReference type="RefSeq" id="WP_310344687.1">
    <property type="nucleotide sequence ID" value="NZ_JAVDXQ010000003.1"/>
</dbReference>
<keyword evidence="3" id="KW-0046">Antibiotic resistance</keyword>
<organism evidence="5 6">
    <name type="scientific">Pelomonas aquatica</name>
    <dbReference type="NCBI Taxonomy" id="431058"/>
    <lineage>
        <taxon>Bacteria</taxon>
        <taxon>Pseudomonadati</taxon>
        <taxon>Pseudomonadota</taxon>
        <taxon>Betaproteobacteria</taxon>
        <taxon>Burkholderiales</taxon>
        <taxon>Sphaerotilaceae</taxon>
        <taxon>Roseateles</taxon>
    </lineage>
</organism>
<dbReference type="EMBL" id="JAVDXQ010000003">
    <property type="protein sequence ID" value="MDR7296983.1"/>
    <property type="molecule type" value="Genomic_DNA"/>
</dbReference>
<dbReference type="InterPro" id="IPR029068">
    <property type="entry name" value="Glyas_Bleomycin-R_OHBP_Dase"/>
</dbReference>
<dbReference type="Gene3D" id="3.10.180.10">
    <property type="entry name" value="2,3-Dihydroxybiphenyl 1,2-Dioxygenase, domain 1"/>
    <property type="match status" value="1"/>
</dbReference>
<dbReference type="InterPro" id="IPR000335">
    <property type="entry name" value="Bleomycin-R"/>
</dbReference>
<dbReference type="Proteomes" id="UP001180536">
    <property type="component" value="Unassembled WGS sequence"/>
</dbReference>
<dbReference type="CDD" id="cd08349">
    <property type="entry name" value="BLMA_like"/>
    <property type="match status" value="1"/>
</dbReference>
<keyword evidence="6" id="KW-1185">Reference proteome</keyword>
<feature type="domain" description="VOC" evidence="4">
    <location>
        <begin position="1"/>
        <end position="118"/>
    </location>
</feature>
<reference evidence="5 6" key="1">
    <citation type="submission" date="2023-07" db="EMBL/GenBank/DDBJ databases">
        <title>Sorghum-associated microbial communities from plants grown in Nebraska, USA.</title>
        <authorList>
            <person name="Schachtman D."/>
        </authorList>
    </citation>
    <scope>NUCLEOTIDE SEQUENCE [LARGE SCALE GENOMIC DNA]</scope>
    <source>
        <strain evidence="5 6">BE310</strain>
    </source>
</reference>
<evidence type="ECO:0000259" key="4">
    <source>
        <dbReference type="PROSITE" id="PS51819"/>
    </source>
</evidence>
<accession>A0ABU1Z8Q3</accession>
<evidence type="ECO:0000256" key="3">
    <source>
        <dbReference type="ARBA" id="ARBA00023251"/>
    </source>
</evidence>
<evidence type="ECO:0000256" key="1">
    <source>
        <dbReference type="ARBA" id="ARBA00011051"/>
    </source>
</evidence>
<dbReference type="PROSITE" id="PS51819">
    <property type="entry name" value="VOC"/>
    <property type="match status" value="1"/>
</dbReference>
<comment type="caution">
    <text evidence="5">The sequence shown here is derived from an EMBL/GenBank/DDBJ whole genome shotgun (WGS) entry which is preliminary data.</text>
</comment>
<dbReference type="SUPFAM" id="SSF54593">
    <property type="entry name" value="Glyoxalase/Bleomycin resistance protein/Dihydroxybiphenyl dioxygenase"/>
    <property type="match status" value="1"/>
</dbReference>
<protein>
    <recommendedName>
        <fullName evidence="2">Bleomycin resistance protein</fullName>
    </recommendedName>
</protein>
<evidence type="ECO:0000313" key="6">
    <source>
        <dbReference type="Proteomes" id="UP001180536"/>
    </source>
</evidence>